<dbReference type="EMBL" id="GGEC01008191">
    <property type="protein sequence ID" value="MBW88674.1"/>
    <property type="molecule type" value="Transcribed_RNA"/>
</dbReference>
<accession>A0A2P2J5C8</accession>
<sequence>MCQKKSLVKSQNLCLTDSNFDYFMASLAWDGRVTASKL</sequence>
<name>A0A2P2J5C8_RHIMU</name>
<dbReference type="AlphaFoldDB" id="A0A2P2J5C8"/>
<proteinExistence type="predicted"/>
<evidence type="ECO:0000313" key="1">
    <source>
        <dbReference type="EMBL" id="MBW88674.1"/>
    </source>
</evidence>
<organism evidence="1">
    <name type="scientific">Rhizophora mucronata</name>
    <name type="common">Asiatic mangrove</name>
    <dbReference type="NCBI Taxonomy" id="61149"/>
    <lineage>
        <taxon>Eukaryota</taxon>
        <taxon>Viridiplantae</taxon>
        <taxon>Streptophyta</taxon>
        <taxon>Embryophyta</taxon>
        <taxon>Tracheophyta</taxon>
        <taxon>Spermatophyta</taxon>
        <taxon>Magnoliopsida</taxon>
        <taxon>eudicotyledons</taxon>
        <taxon>Gunneridae</taxon>
        <taxon>Pentapetalae</taxon>
        <taxon>rosids</taxon>
        <taxon>fabids</taxon>
        <taxon>Malpighiales</taxon>
        <taxon>Rhizophoraceae</taxon>
        <taxon>Rhizophora</taxon>
    </lineage>
</organism>
<reference evidence="1" key="1">
    <citation type="submission" date="2018-02" db="EMBL/GenBank/DDBJ databases">
        <title>Rhizophora mucronata_Transcriptome.</title>
        <authorList>
            <person name="Meera S.P."/>
            <person name="Sreeshan A."/>
            <person name="Augustine A."/>
        </authorList>
    </citation>
    <scope>NUCLEOTIDE SEQUENCE</scope>
    <source>
        <tissue evidence="1">Leaf</tissue>
    </source>
</reference>
<protein>
    <submittedName>
        <fullName evidence="1">Uncharacterized protein</fullName>
    </submittedName>
</protein>